<dbReference type="PANTHER" id="PTHR43289:SF34">
    <property type="entry name" value="SERINE_THREONINE-PROTEIN KINASE YBDM-RELATED"/>
    <property type="match status" value="1"/>
</dbReference>
<feature type="compositionally biased region" description="Basic and acidic residues" evidence="6">
    <location>
        <begin position="313"/>
        <end position="324"/>
    </location>
</feature>
<feature type="region of interest" description="Disordered" evidence="6">
    <location>
        <begin position="274"/>
        <end position="341"/>
    </location>
</feature>
<keyword evidence="4 5" id="KW-0067">ATP-binding</keyword>
<dbReference type="AlphaFoldDB" id="A0A9W6S0R9"/>
<keyword evidence="1" id="KW-0808">Transferase</keyword>
<dbReference type="EMBL" id="BSTK01000002">
    <property type="protein sequence ID" value="GLY83667.1"/>
    <property type="molecule type" value="Genomic_DNA"/>
</dbReference>
<dbReference type="Proteomes" id="UP001165074">
    <property type="component" value="Unassembled WGS sequence"/>
</dbReference>
<proteinExistence type="predicted"/>
<dbReference type="InterPro" id="IPR000719">
    <property type="entry name" value="Prot_kinase_dom"/>
</dbReference>
<name>A0A9W6S0R9_9ACTN</name>
<evidence type="ECO:0000256" key="1">
    <source>
        <dbReference type="ARBA" id="ARBA00022679"/>
    </source>
</evidence>
<dbReference type="GO" id="GO:0004674">
    <property type="term" value="F:protein serine/threonine kinase activity"/>
    <property type="evidence" value="ECO:0007669"/>
    <property type="project" value="TreeGrafter"/>
</dbReference>
<keyword evidence="2 5" id="KW-0547">Nucleotide-binding</keyword>
<comment type="caution">
    <text evidence="9">The sequence shown here is derived from an EMBL/GenBank/DDBJ whole genome shotgun (WGS) entry which is preliminary data.</text>
</comment>
<accession>A0A9W6S0R9</accession>
<dbReference type="RefSeq" id="WP_285568218.1">
    <property type="nucleotide sequence ID" value="NZ_BSTK01000002.1"/>
</dbReference>
<dbReference type="InterPro" id="IPR017441">
    <property type="entry name" value="Protein_kinase_ATP_BS"/>
</dbReference>
<feature type="transmembrane region" description="Helical" evidence="7">
    <location>
        <begin position="343"/>
        <end position="363"/>
    </location>
</feature>
<feature type="region of interest" description="Disordered" evidence="6">
    <location>
        <begin position="377"/>
        <end position="488"/>
    </location>
</feature>
<evidence type="ECO:0000256" key="7">
    <source>
        <dbReference type="SAM" id="Phobius"/>
    </source>
</evidence>
<reference evidence="9" key="1">
    <citation type="submission" date="2023-03" db="EMBL/GenBank/DDBJ databases">
        <title>Actinoallomurus iriomotensis NBRC 103684.</title>
        <authorList>
            <person name="Ichikawa N."/>
            <person name="Sato H."/>
            <person name="Tonouchi N."/>
        </authorList>
    </citation>
    <scope>NUCLEOTIDE SEQUENCE</scope>
    <source>
        <strain evidence="9">NBRC 103684</strain>
    </source>
</reference>
<evidence type="ECO:0000256" key="5">
    <source>
        <dbReference type="PROSITE-ProRule" id="PRU10141"/>
    </source>
</evidence>
<keyword evidence="10" id="KW-1185">Reference proteome</keyword>
<keyword evidence="7" id="KW-0812">Transmembrane</keyword>
<dbReference type="SMART" id="SM00220">
    <property type="entry name" value="S_TKc"/>
    <property type="match status" value="1"/>
</dbReference>
<dbReference type="Gene3D" id="1.10.510.10">
    <property type="entry name" value="Transferase(Phosphotransferase) domain 1"/>
    <property type="match status" value="1"/>
</dbReference>
<dbReference type="PROSITE" id="PS50011">
    <property type="entry name" value="PROTEIN_KINASE_DOM"/>
    <property type="match status" value="1"/>
</dbReference>
<evidence type="ECO:0000256" key="4">
    <source>
        <dbReference type="ARBA" id="ARBA00022840"/>
    </source>
</evidence>
<feature type="compositionally biased region" description="Basic and acidic residues" evidence="6">
    <location>
        <begin position="473"/>
        <end position="488"/>
    </location>
</feature>
<evidence type="ECO:0000259" key="8">
    <source>
        <dbReference type="PROSITE" id="PS50011"/>
    </source>
</evidence>
<evidence type="ECO:0000256" key="2">
    <source>
        <dbReference type="ARBA" id="ARBA00022741"/>
    </source>
</evidence>
<evidence type="ECO:0000313" key="10">
    <source>
        <dbReference type="Proteomes" id="UP001165074"/>
    </source>
</evidence>
<feature type="compositionally biased region" description="Low complexity" evidence="6">
    <location>
        <begin position="425"/>
        <end position="447"/>
    </location>
</feature>
<dbReference type="PROSITE" id="PS00108">
    <property type="entry name" value="PROTEIN_KINASE_ST"/>
    <property type="match status" value="1"/>
</dbReference>
<feature type="binding site" evidence="5">
    <location>
        <position position="43"/>
    </location>
    <ligand>
        <name>ATP</name>
        <dbReference type="ChEBI" id="CHEBI:30616"/>
    </ligand>
</feature>
<sequence length="488" mass="51789">MVNNEEAPPEKLGPYRRLTRLGSGGMGVVYRAVDPAGRDVAIKVLRPALAADPTARQRLAREIDTMRRVRSPHVAEVLDGDVTAVRPFVVTRFIEGRQLDKVVAEDGPLRGDALRRLALGLARALVAIHQAGVVHRDLKPSNTMMVEGEPVVIDFGIAQSPDSARLTQTGMVTGTPAYMAPEVFDDLPPSPATDVHAWAVTVAFAATGRPPYGTGGFQSVILNVVEGRANLEGVPAWLLPFLRPALNRDPARRPSAAALVEAVAALGDGTALTAKDVETPYRNRATPPEGPAPTRPSTLPEQRHAPARPPVTPERRPTGPRDPRLSSPSSSGRRHDARSGRKWPLAVAGVVLVAGFVAGGVALQGMVTHGTATAHDLPSATPSFEASHRPSVPGQAVPRSPADRDDGTSPSNVPSHRRPRHTPVTTSTPRRPQPHPSTTRPTSSESPKTVTPGAFCSPEGATGVTSAGTPMECVRKEGEDQARWRQAE</sequence>
<keyword evidence="3" id="KW-0418">Kinase</keyword>
<protein>
    <recommendedName>
        <fullName evidence="8">Protein kinase domain-containing protein</fullName>
    </recommendedName>
</protein>
<keyword evidence="7" id="KW-0472">Membrane</keyword>
<evidence type="ECO:0000256" key="6">
    <source>
        <dbReference type="SAM" id="MobiDB-lite"/>
    </source>
</evidence>
<evidence type="ECO:0000313" key="9">
    <source>
        <dbReference type="EMBL" id="GLY83667.1"/>
    </source>
</evidence>
<dbReference type="CDD" id="cd14014">
    <property type="entry name" value="STKc_PknB_like"/>
    <property type="match status" value="1"/>
</dbReference>
<dbReference type="InterPro" id="IPR008271">
    <property type="entry name" value="Ser/Thr_kinase_AS"/>
</dbReference>
<dbReference type="PANTHER" id="PTHR43289">
    <property type="entry name" value="MITOGEN-ACTIVATED PROTEIN KINASE KINASE KINASE 20-RELATED"/>
    <property type="match status" value="1"/>
</dbReference>
<dbReference type="GO" id="GO:0005524">
    <property type="term" value="F:ATP binding"/>
    <property type="evidence" value="ECO:0007669"/>
    <property type="project" value="UniProtKB-UniRule"/>
</dbReference>
<keyword evidence="7" id="KW-1133">Transmembrane helix</keyword>
<dbReference type="InterPro" id="IPR011009">
    <property type="entry name" value="Kinase-like_dom_sf"/>
</dbReference>
<feature type="domain" description="Protein kinase" evidence="8">
    <location>
        <begin position="15"/>
        <end position="266"/>
    </location>
</feature>
<gene>
    <name evidence="9" type="ORF">Airi02_015960</name>
</gene>
<dbReference type="Gene3D" id="3.30.200.20">
    <property type="entry name" value="Phosphorylase Kinase, domain 1"/>
    <property type="match status" value="1"/>
</dbReference>
<evidence type="ECO:0000256" key="3">
    <source>
        <dbReference type="ARBA" id="ARBA00022777"/>
    </source>
</evidence>
<dbReference type="Pfam" id="PF00069">
    <property type="entry name" value="Pkinase"/>
    <property type="match status" value="1"/>
</dbReference>
<dbReference type="PROSITE" id="PS00107">
    <property type="entry name" value="PROTEIN_KINASE_ATP"/>
    <property type="match status" value="1"/>
</dbReference>
<dbReference type="SUPFAM" id="SSF56112">
    <property type="entry name" value="Protein kinase-like (PK-like)"/>
    <property type="match status" value="1"/>
</dbReference>
<organism evidence="9 10">
    <name type="scientific">Actinoallomurus iriomotensis</name>
    <dbReference type="NCBI Taxonomy" id="478107"/>
    <lineage>
        <taxon>Bacteria</taxon>
        <taxon>Bacillati</taxon>
        <taxon>Actinomycetota</taxon>
        <taxon>Actinomycetes</taxon>
        <taxon>Streptosporangiales</taxon>
        <taxon>Thermomonosporaceae</taxon>
        <taxon>Actinoallomurus</taxon>
    </lineage>
</organism>